<feature type="transmembrane region" description="Helical" evidence="10">
    <location>
        <begin position="180"/>
        <end position="208"/>
    </location>
</feature>
<keyword evidence="5 10" id="KW-0812">Transmembrane</keyword>
<feature type="transmembrane region" description="Helical" evidence="10">
    <location>
        <begin position="305"/>
        <end position="326"/>
    </location>
</feature>
<feature type="transmembrane region" description="Helical" evidence="10">
    <location>
        <begin position="139"/>
        <end position="159"/>
    </location>
</feature>
<keyword evidence="6" id="KW-0769">Symport</keyword>
<feature type="transmembrane region" description="Helical" evidence="10">
    <location>
        <begin position="57"/>
        <end position="75"/>
    </location>
</feature>
<dbReference type="InterPro" id="IPR051084">
    <property type="entry name" value="H+-coupled_symporters"/>
</dbReference>
<dbReference type="InterPro" id="IPR036259">
    <property type="entry name" value="MFS_trans_sf"/>
</dbReference>
<organism evidence="12 13">
    <name type="scientific">Saxibacter everestensis</name>
    <dbReference type="NCBI Taxonomy" id="2909229"/>
    <lineage>
        <taxon>Bacteria</taxon>
        <taxon>Bacillati</taxon>
        <taxon>Actinomycetota</taxon>
        <taxon>Actinomycetes</taxon>
        <taxon>Micrococcales</taxon>
        <taxon>Brevibacteriaceae</taxon>
        <taxon>Saxibacter</taxon>
    </lineage>
</organism>
<evidence type="ECO:0000256" key="1">
    <source>
        <dbReference type="ARBA" id="ARBA00004651"/>
    </source>
</evidence>
<evidence type="ECO:0000313" key="13">
    <source>
        <dbReference type="Proteomes" id="UP001209083"/>
    </source>
</evidence>
<keyword evidence="7 10" id="KW-1133">Transmembrane helix</keyword>
<feature type="transmembrane region" description="Helical" evidence="10">
    <location>
        <begin position="81"/>
        <end position="103"/>
    </location>
</feature>
<feature type="transmembrane region" description="Helical" evidence="10">
    <location>
        <begin position="214"/>
        <end position="234"/>
    </location>
</feature>
<keyword evidence="8 10" id="KW-0472">Membrane</keyword>
<reference evidence="12 13" key="1">
    <citation type="submission" date="2023-05" db="EMBL/GenBank/DDBJ databases">
        <title>Lithophilousrod everest ZFBP1038 complete genpme.</title>
        <authorList>
            <person name="Tian M."/>
        </authorList>
    </citation>
    <scope>NUCLEOTIDE SEQUENCE [LARGE SCALE GENOMIC DNA]</scope>
    <source>
        <strain evidence="12 13">ZFBP1038</strain>
    </source>
</reference>
<dbReference type="PROSITE" id="PS00217">
    <property type="entry name" value="SUGAR_TRANSPORT_2"/>
    <property type="match status" value="1"/>
</dbReference>
<evidence type="ECO:0000256" key="5">
    <source>
        <dbReference type="ARBA" id="ARBA00022692"/>
    </source>
</evidence>
<keyword evidence="13" id="KW-1185">Reference proteome</keyword>
<feature type="transmembrane region" description="Helical" evidence="10">
    <location>
        <begin position="338"/>
        <end position="357"/>
    </location>
</feature>
<dbReference type="InterPro" id="IPR005829">
    <property type="entry name" value="Sugar_transporter_CS"/>
</dbReference>
<dbReference type="PANTHER" id="PTHR43528">
    <property type="entry name" value="ALPHA-KETOGLUTARATE PERMEASE"/>
    <property type="match status" value="1"/>
</dbReference>
<feature type="transmembrane region" description="Helical" evidence="10">
    <location>
        <begin position="272"/>
        <end position="293"/>
    </location>
</feature>
<evidence type="ECO:0000256" key="6">
    <source>
        <dbReference type="ARBA" id="ARBA00022847"/>
    </source>
</evidence>
<dbReference type="RefSeq" id="WP_349638084.1">
    <property type="nucleotide sequence ID" value="NZ_CP090958.1"/>
</dbReference>
<dbReference type="SUPFAM" id="SSF103473">
    <property type="entry name" value="MFS general substrate transporter"/>
    <property type="match status" value="1"/>
</dbReference>
<dbReference type="EMBL" id="CP090958">
    <property type="protein sequence ID" value="WGW11298.1"/>
    <property type="molecule type" value="Genomic_DNA"/>
</dbReference>
<evidence type="ECO:0000256" key="10">
    <source>
        <dbReference type="SAM" id="Phobius"/>
    </source>
</evidence>
<dbReference type="PROSITE" id="PS00216">
    <property type="entry name" value="SUGAR_TRANSPORT_1"/>
    <property type="match status" value="1"/>
</dbReference>
<proteinExistence type="inferred from homology"/>
<feature type="region of interest" description="Disordered" evidence="9">
    <location>
        <begin position="1"/>
        <end position="24"/>
    </location>
</feature>
<gene>
    <name evidence="12" type="ORF">LWF01_14550</name>
</gene>
<accession>A0ABY8QQV4</accession>
<comment type="subcellular location">
    <subcellularLocation>
        <location evidence="1">Cell membrane</location>
        <topology evidence="1">Multi-pass membrane protein</topology>
    </subcellularLocation>
</comment>
<feature type="transmembrane region" description="Helical" evidence="10">
    <location>
        <begin position="115"/>
        <end position="133"/>
    </location>
</feature>
<dbReference type="InterPro" id="IPR020846">
    <property type="entry name" value="MFS_dom"/>
</dbReference>
<dbReference type="Gene3D" id="1.20.1250.20">
    <property type="entry name" value="MFS general substrate transporter like domains"/>
    <property type="match status" value="2"/>
</dbReference>
<evidence type="ECO:0000256" key="9">
    <source>
        <dbReference type="SAM" id="MobiDB-lite"/>
    </source>
</evidence>
<dbReference type="Proteomes" id="UP001209083">
    <property type="component" value="Chromosome"/>
</dbReference>
<dbReference type="PANTHER" id="PTHR43528:SF1">
    <property type="entry name" value="ALPHA-KETOGLUTARATE PERMEASE"/>
    <property type="match status" value="1"/>
</dbReference>
<dbReference type="InterPro" id="IPR011701">
    <property type="entry name" value="MFS"/>
</dbReference>
<evidence type="ECO:0000313" key="12">
    <source>
        <dbReference type="EMBL" id="WGW11298.1"/>
    </source>
</evidence>
<evidence type="ECO:0000256" key="4">
    <source>
        <dbReference type="ARBA" id="ARBA00022475"/>
    </source>
</evidence>
<feature type="domain" description="Major facilitator superfamily (MFS) profile" evidence="11">
    <location>
        <begin position="45"/>
        <end position="455"/>
    </location>
</feature>
<feature type="transmembrane region" description="Helical" evidence="10">
    <location>
        <begin position="431"/>
        <end position="450"/>
    </location>
</feature>
<evidence type="ECO:0000256" key="8">
    <source>
        <dbReference type="ARBA" id="ARBA00023136"/>
    </source>
</evidence>
<sequence length="483" mass="51525">MTTDDSSASSLNTSQTTRDPRTDELPILTDINEMSVEEKKVVRKSVAGSAMGNAIEWFDYGIYGYLTIYISQLFFGDGPYAIAATFATLAVSFLFRPLGGFILGPLGDKIGRQKVLVFTILMITAATACIGILPTMDTVGVLAPILLLLLRIVQGFSAGGEYGGAAVFMAEHAPDNRRGFFGSFLEFGTLAGTCAAAILCTALTAIVGEEGMLAGWWRLPFLLTIPLGLIALYLRSSLHESDVFTEAAASEKTEKKATGALIDLIKGYWRQLLILMGFVTLLNIAFYLVLTYLPTYLAETLGHDVVQSNLTLVGIMLVMMIVISPIGRLSDRVGRKPLLLTASIGYVVLSVPAFLLIQQDNVFLQTVGMAILGLLLVILVASVSSTLPALFPTQVRYSGFAIGYNVATALFAGTSASIVAGLIEITGSKLIPGWYLVAAGVIGTIAILCMRETAGRSLRGDKCPGEDDEIRALTGVEPIGYKG</sequence>
<comment type="similarity">
    <text evidence="2">Belongs to the major facilitator superfamily. Metabolite:H+ Symporter (MHS) family (TC 2.A.1.6) family.</text>
</comment>
<keyword evidence="4" id="KW-1003">Cell membrane</keyword>
<evidence type="ECO:0000256" key="2">
    <source>
        <dbReference type="ARBA" id="ARBA00008240"/>
    </source>
</evidence>
<feature type="transmembrane region" description="Helical" evidence="10">
    <location>
        <begin position="363"/>
        <end position="390"/>
    </location>
</feature>
<feature type="compositionally biased region" description="Polar residues" evidence="9">
    <location>
        <begin position="1"/>
        <end position="17"/>
    </location>
</feature>
<evidence type="ECO:0000256" key="3">
    <source>
        <dbReference type="ARBA" id="ARBA00022448"/>
    </source>
</evidence>
<evidence type="ECO:0000256" key="7">
    <source>
        <dbReference type="ARBA" id="ARBA00022989"/>
    </source>
</evidence>
<name>A0ABY8QQV4_9MICO</name>
<protein>
    <submittedName>
        <fullName evidence="12">MFS transporter</fullName>
    </submittedName>
</protein>
<keyword evidence="3" id="KW-0813">Transport</keyword>
<dbReference type="Pfam" id="PF07690">
    <property type="entry name" value="MFS_1"/>
    <property type="match status" value="1"/>
</dbReference>
<feature type="transmembrane region" description="Helical" evidence="10">
    <location>
        <begin position="402"/>
        <end position="425"/>
    </location>
</feature>
<dbReference type="PROSITE" id="PS50850">
    <property type="entry name" value="MFS"/>
    <property type="match status" value="1"/>
</dbReference>
<evidence type="ECO:0000259" key="11">
    <source>
        <dbReference type="PROSITE" id="PS50850"/>
    </source>
</evidence>